<name>A0ABV1DET3_9FIRM</name>
<dbReference type="EMBL" id="JBBMFM010000227">
    <property type="protein sequence ID" value="MEQ2428842.1"/>
    <property type="molecule type" value="Genomic_DNA"/>
</dbReference>
<evidence type="ECO:0000313" key="6">
    <source>
        <dbReference type="Proteomes" id="UP001454086"/>
    </source>
</evidence>
<evidence type="ECO:0000313" key="5">
    <source>
        <dbReference type="EMBL" id="MEQ2428842.1"/>
    </source>
</evidence>
<organism evidence="5 6">
    <name type="scientific">Enterocloster hominis</name>
    <name type="common">ex Hitch et al. 2024</name>
    <dbReference type="NCBI Taxonomy" id="1917870"/>
    <lineage>
        <taxon>Bacteria</taxon>
        <taxon>Bacillati</taxon>
        <taxon>Bacillota</taxon>
        <taxon>Clostridia</taxon>
        <taxon>Lachnospirales</taxon>
        <taxon>Lachnospiraceae</taxon>
        <taxon>Enterocloster</taxon>
    </lineage>
</organism>
<keyword evidence="2" id="KW-0012">Acyltransferase</keyword>
<dbReference type="InterPro" id="IPR016181">
    <property type="entry name" value="Acyl_CoA_acyltransferase"/>
</dbReference>
<dbReference type="RefSeq" id="WP_040379675.1">
    <property type="nucleotide sequence ID" value="NZ_JBBMFM010000227.1"/>
</dbReference>
<gene>
    <name evidence="5" type="ORF">WMQ36_28165</name>
</gene>
<feature type="region of interest" description="Disordered" evidence="3">
    <location>
        <begin position="204"/>
        <end position="224"/>
    </location>
</feature>
<evidence type="ECO:0000256" key="2">
    <source>
        <dbReference type="ARBA" id="ARBA00023315"/>
    </source>
</evidence>
<dbReference type="SUPFAM" id="SSF55729">
    <property type="entry name" value="Acyl-CoA N-acyltransferases (Nat)"/>
    <property type="match status" value="1"/>
</dbReference>
<dbReference type="PANTHER" id="PTHR43420:SF12">
    <property type="entry name" value="N-ACETYLTRANSFERASE DOMAIN-CONTAINING PROTEIN"/>
    <property type="match status" value="1"/>
</dbReference>
<dbReference type="Pfam" id="PF00583">
    <property type="entry name" value="Acetyltransf_1"/>
    <property type="match status" value="1"/>
</dbReference>
<dbReference type="InterPro" id="IPR000182">
    <property type="entry name" value="GNAT_dom"/>
</dbReference>
<sequence>MKIIHTPSLSQEQAKDIHAITGLCRQTDGTILSCPEDGDHFWLLYGDGNRMDAFFAAYQMDDSSWECSAFTRPDCRNQGHFHALLEQVCRDSQEVGEPDLCFVTDNRCPDTLKTLRHLDAEFLYDEYMMEADLSQARDGLRLQDLDSLCSVTTEPVTEDGEMSLAMWISSGLNSSLGGSSESDSSLGISSGLDSSLGISAIQVSSDRTSPAPAKPCPAPHPDRDSLPAGACRIAVHGTGAYLYGLEILPQHRQKGLGTWFLYHIMSMLAGQGCQCLRLQVSGTNAPALGLYRKTGFRITETLSYFLY</sequence>
<dbReference type="PANTHER" id="PTHR43420">
    <property type="entry name" value="ACETYLTRANSFERASE"/>
    <property type="match status" value="1"/>
</dbReference>
<evidence type="ECO:0000256" key="1">
    <source>
        <dbReference type="ARBA" id="ARBA00022679"/>
    </source>
</evidence>
<dbReference type="Proteomes" id="UP001454086">
    <property type="component" value="Unassembled WGS sequence"/>
</dbReference>
<dbReference type="PROSITE" id="PS51186">
    <property type="entry name" value="GNAT"/>
    <property type="match status" value="1"/>
</dbReference>
<dbReference type="InterPro" id="IPR050680">
    <property type="entry name" value="YpeA/RimI_acetyltransf"/>
</dbReference>
<evidence type="ECO:0000256" key="3">
    <source>
        <dbReference type="SAM" id="MobiDB-lite"/>
    </source>
</evidence>
<dbReference type="CDD" id="cd04301">
    <property type="entry name" value="NAT_SF"/>
    <property type="match status" value="1"/>
</dbReference>
<proteinExistence type="predicted"/>
<reference evidence="5 6" key="1">
    <citation type="submission" date="2024-03" db="EMBL/GenBank/DDBJ databases">
        <title>Human intestinal bacterial collection.</title>
        <authorList>
            <person name="Pauvert C."/>
            <person name="Hitch T.C.A."/>
            <person name="Clavel T."/>
        </authorList>
    </citation>
    <scope>NUCLEOTIDE SEQUENCE [LARGE SCALE GENOMIC DNA]</scope>
    <source>
        <strain evidence="5 6">CLA-SR-H021</strain>
    </source>
</reference>
<keyword evidence="1" id="KW-0808">Transferase</keyword>
<protein>
    <submittedName>
        <fullName evidence="5">GNAT family N-acetyltransferase</fullName>
    </submittedName>
</protein>
<comment type="caution">
    <text evidence="5">The sequence shown here is derived from an EMBL/GenBank/DDBJ whole genome shotgun (WGS) entry which is preliminary data.</text>
</comment>
<keyword evidence="6" id="KW-1185">Reference proteome</keyword>
<accession>A0ABV1DET3</accession>
<evidence type="ECO:0000259" key="4">
    <source>
        <dbReference type="PROSITE" id="PS51186"/>
    </source>
</evidence>
<dbReference type="Gene3D" id="3.40.630.30">
    <property type="match status" value="2"/>
</dbReference>
<feature type="domain" description="N-acetyltransferase" evidence="4">
    <location>
        <begin position="223"/>
        <end position="307"/>
    </location>
</feature>